<dbReference type="EMBL" id="CP036262">
    <property type="protein sequence ID" value="QDS96704.1"/>
    <property type="molecule type" value="Genomic_DNA"/>
</dbReference>
<protein>
    <submittedName>
        <fullName evidence="2">Uncharacterized protein</fullName>
    </submittedName>
</protein>
<reference evidence="2 3" key="1">
    <citation type="submission" date="2019-02" db="EMBL/GenBank/DDBJ databases">
        <title>Deep-cultivation of Planctomycetes and their phenomic and genomic characterization uncovers novel biology.</title>
        <authorList>
            <person name="Wiegand S."/>
            <person name="Jogler M."/>
            <person name="Boedeker C."/>
            <person name="Pinto D."/>
            <person name="Vollmers J."/>
            <person name="Rivas-Marin E."/>
            <person name="Kohn T."/>
            <person name="Peeters S.H."/>
            <person name="Heuer A."/>
            <person name="Rast P."/>
            <person name="Oberbeckmann S."/>
            <person name="Bunk B."/>
            <person name="Jeske O."/>
            <person name="Meyerdierks A."/>
            <person name="Storesund J.E."/>
            <person name="Kallscheuer N."/>
            <person name="Luecker S."/>
            <person name="Lage O.M."/>
            <person name="Pohl T."/>
            <person name="Merkel B.J."/>
            <person name="Hornburger P."/>
            <person name="Mueller R.-W."/>
            <person name="Bruemmer F."/>
            <person name="Labrenz M."/>
            <person name="Spormann A.M."/>
            <person name="Op den Camp H."/>
            <person name="Overmann J."/>
            <person name="Amann R."/>
            <person name="Jetten M.S.M."/>
            <person name="Mascher T."/>
            <person name="Medema M.H."/>
            <person name="Devos D.P."/>
            <person name="Kaster A.-K."/>
            <person name="Ovreas L."/>
            <person name="Rohde M."/>
            <person name="Galperin M.Y."/>
            <person name="Jogler C."/>
        </authorList>
    </citation>
    <scope>NUCLEOTIDE SEQUENCE [LARGE SCALE GENOMIC DNA]</scope>
    <source>
        <strain evidence="2 3">FF011L</strain>
    </source>
</reference>
<evidence type="ECO:0000256" key="1">
    <source>
        <dbReference type="SAM" id="MobiDB-lite"/>
    </source>
</evidence>
<gene>
    <name evidence="2" type="ORF">FF011L_55160</name>
</gene>
<proteinExistence type="predicted"/>
<evidence type="ECO:0000313" key="2">
    <source>
        <dbReference type="EMBL" id="QDS96704.1"/>
    </source>
</evidence>
<dbReference type="Proteomes" id="UP000320672">
    <property type="component" value="Chromosome"/>
</dbReference>
<dbReference type="KEGG" id="rml:FF011L_55160"/>
<keyword evidence="3" id="KW-1185">Reference proteome</keyword>
<dbReference type="AlphaFoldDB" id="A0A517MPB0"/>
<accession>A0A517MPB0</accession>
<dbReference type="RefSeq" id="WP_218932899.1">
    <property type="nucleotide sequence ID" value="NZ_CP036262.1"/>
</dbReference>
<sequence>MRFFMLLTLAFFSYLVAPGCGDGRPDPRANPDFDEEAFNDPSAVKLN</sequence>
<organism evidence="2 3">
    <name type="scientific">Roseimaritima multifibrata</name>
    <dbReference type="NCBI Taxonomy" id="1930274"/>
    <lineage>
        <taxon>Bacteria</taxon>
        <taxon>Pseudomonadati</taxon>
        <taxon>Planctomycetota</taxon>
        <taxon>Planctomycetia</taxon>
        <taxon>Pirellulales</taxon>
        <taxon>Pirellulaceae</taxon>
        <taxon>Roseimaritima</taxon>
    </lineage>
</organism>
<name>A0A517MPB0_9BACT</name>
<feature type="region of interest" description="Disordered" evidence="1">
    <location>
        <begin position="20"/>
        <end position="47"/>
    </location>
</feature>
<evidence type="ECO:0000313" key="3">
    <source>
        <dbReference type="Proteomes" id="UP000320672"/>
    </source>
</evidence>